<feature type="transmembrane region" description="Helical" evidence="6">
    <location>
        <begin position="294"/>
        <end position="314"/>
    </location>
</feature>
<comment type="caution">
    <text evidence="7">The sequence shown here is derived from an EMBL/GenBank/DDBJ whole genome shotgun (WGS) entry which is preliminary data.</text>
</comment>
<dbReference type="InterPro" id="IPR009447">
    <property type="entry name" value="PIGW/GWT1"/>
</dbReference>
<feature type="transmembrane region" description="Helical" evidence="6">
    <location>
        <begin position="501"/>
        <end position="519"/>
    </location>
</feature>
<feature type="region of interest" description="Disordered" evidence="5">
    <location>
        <begin position="59"/>
        <end position="97"/>
    </location>
</feature>
<feature type="compositionally biased region" description="Basic and acidic residues" evidence="5">
    <location>
        <begin position="69"/>
        <end position="80"/>
    </location>
</feature>
<dbReference type="GO" id="GO:0016020">
    <property type="term" value="C:membrane"/>
    <property type="evidence" value="ECO:0007669"/>
    <property type="project" value="UniProtKB-SubCell"/>
</dbReference>
<feature type="transmembrane region" description="Helical" evidence="6">
    <location>
        <begin position="531"/>
        <end position="552"/>
    </location>
</feature>
<dbReference type="EMBL" id="JAJAGQ010000008">
    <property type="protein sequence ID" value="KAJ8555150.1"/>
    <property type="molecule type" value="Genomic_DNA"/>
</dbReference>
<dbReference type="PANTHER" id="PTHR20661:SF0">
    <property type="entry name" value="PHOSPHATIDYLINOSITOL-GLYCAN BIOSYNTHESIS CLASS W PROTEIN"/>
    <property type="match status" value="1"/>
</dbReference>
<evidence type="ECO:0000313" key="8">
    <source>
        <dbReference type="Proteomes" id="UP001152561"/>
    </source>
</evidence>
<dbReference type="PANTHER" id="PTHR20661">
    <property type="entry name" value="PHOSPHATIDYLINOSITOL-GLYCAN BIOSYNTHESIS CLASS W PROTEIN"/>
    <property type="match status" value="1"/>
</dbReference>
<evidence type="ECO:0000256" key="4">
    <source>
        <dbReference type="ARBA" id="ARBA00023136"/>
    </source>
</evidence>
<evidence type="ECO:0000256" key="3">
    <source>
        <dbReference type="ARBA" id="ARBA00022989"/>
    </source>
</evidence>
<dbReference type="AlphaFoldDB" id="A0A9Q1MDD6"/>
<feature type="transmembrane region" description="Helical" evidence="6">
    <location>
        <begin position="195"/>
        <end position="211"/>
    </location>
</feature>
<feature type="transmembrane region" description="Helical" evidence="6">
    <location>
        <begin position="428"/>
        <end position="447"/>
    </location>
</feature>
<dbReference type="GO" id="GO:0072659">
    <property type="term" value="P:protein localization to plasma membrane"/>
    <property type="evidence" value="ECO:0007669"/>
    <property type="project" value="TreeGrafter"/>
</dbReference>
<evidence type="ECO:0000256" key="1">
    <source>
        <dbReference type="ARBA" id="ARBA00004141"/>
    </source>
</evidence>
<feature type="compositionally biased region" description="Basic and acidic residues" evidence="5">
    <location>
        <begin position="20"/>
        <end position="42"/>
    </location>
</feature>
<feature type="transmembrane region" description="Helical" evidence="6">
    <location>
        <begin position="106"/>
        <end position="131"/>
    </location>
</feature>
<reference evidence="8" key="1">
    <citation type="journal article" date="2023" name="Proc. Natl. Acad. Sci. U.S.A.">
        <title>Genomic and structural basis for evolution of tropane alkaloid biosynthesis.</title>
        <authorList>
            <person name="Wanga Y.-J."/>
            <person name="Taina T."/>
            <person name="Yua J.-Y."/>
            <person name="Lia J."/>
            <person name="Xua B."/>
            <person name="Chenc J."/>
            <person name="D'Auriad J.C."/>
            <person name="Huanga J.-P."/>
            <person name="Huanga S.-X."/>
        </authorList>
    </citation>
    <scope>NUCLEOTIDE SEQUENCE [LARGE SCALE GENOMIC DNA]</scope>
    <source>
        <strain evidence="8">cv. KIB-2019</strain>
    </source>
</reference>
<protein>
    <recommendedName>
        <fullName evidence="9">Phosphatidylinositol-glycan biosynthesis class W protein</fullName>
    </recommendedName>
</protein>
<evidence type="ECO:0000256" key="2">
    <source>
        <dbReference type="ARBA" id="ARBA00022692"/>
    </source>
</evidence>
<accession>A0A9Q1MDD6</accession>
<feature type="transmembrane region" description="Helical" evidence="6">
    <location>
        <begin position="167"/>
        <end position="189"/>
    </location>
</feature>
<gene>
    <name evidence="7" type="ORF">K7X08_012646</name>
</gene>
<dbReference type="GO" id="GO:0032216">
    <property type="term" value="F:glucosaminyl-phosphatidylinositol O-acyltransferase activity"/>
    <property type="evidence" value="ECO:0007669"/>
    <property type="project" value="TreeGrafter"/>
</dbReference>
<feature type="region of interest" description="Disordered" evidence="5">
    <location>
        <begin position="1"/>
        <end position="46"/>
    </location>
</feature>
<organism evidence="7 8">
    <name type="scientific">Anisodus acutangulus</name>
    <dbReference type="NCBI Taxonomy" id="402998"/>
    <lineage>
        <taxon>Eukaryota</taxon>
        <taxon>Viridiplantae</taxon>
        <taxon>Streptophyta</taxon>
        <taxon>Embryophyta</taxon>
        <taxon>Tracheophyta</taxon>
        <taxon>Spermatophyta</taxon>
        <taxon>Magnoliopsida</taxon>
        <taxon>eudicotyledons</taxon>
        <taxon>Gunneridae</taxon>
        <taxon>Pentapetalae</taxon>
        <taxon>asterids</taxon>
        <taxon>lamiids</taxon>
        <taxon>Solanales</taxon>
        <taxon>Solanaceae</taxon>
        <taxon>Solanoideae</taxon>
        <taxon>Hyoscyameae</taxon>
        <taxon>Anisodus</taxon>
    </lineage>
</organism>
<feature type="transmembrane region" description="Helical" evidence="6">
    <location>
        <begin position="329"/>
        <end position="349"/>
    </location>
</feature>
<feature type="transmembrane region" description="Helical" evidence="6">
    <location>
        <begin position="462"/>
        <end position="481"/>
    </location>
</feature>
<evidence type="ECO:0000313" key="7">
    <source>
        <dbReference type="EMBL" id="KAJ8555150.1"/>
    </source>
</evidence>
<evidence type="ECO:0000256" key="5">
    <source>
        <dbReference type="SAM" id="MobiDB-lite"/>
    </source>
</evidence>
<dbReference type="GO" id="GO:0006506">
    <property type="term" value="P:GPI anchor biosynthetic process"/>
    <property type="evidence" value="ECO:0007669"/>
    <property type="project" value="InterPro"/>
</dbReference>
<keyword evidence="4 6" id="KW-0472">Membrane</keyword>
<feature type="transmembrane region" description="Helical" evidence="6">
    <location>
        <begin position="232"/>
        <end position="250"/>
    </location>
</feature>
<dbReference type="OrthoDB" id="1276278at2759"/>
<evidence type="ECO:0000256" key="6">
    <source>
        <dbReference type="SAM" id="Phobius"/>
    </source>
</evidence>
<dbReference type="GO" id="GO:0005783">
    <property type="term" value="C:endoplasmic reticulum"/>
    <property type="evidence" value="ECO:0007669"/>
    <property type="project" value="TreeGrafter"/>
</dbReference>
<feature type="transmembrane region" description="Helical" evidence="6">
    <location>
        <begin position="356"/>
        <end position="373"/>
    </location>
</feature>
<dbReference type="Proteomes" id="UP001152561">
    <property type="component" value="Unassembled WGS sequence"/>
</dbReference>
<feature type="transmembrane region" description="Helical" evidence="6">
    <location>
        <begin position="262"/>
        <end position="282"/>
    </location>
</feature>
<proteinExistence type="predicted"/>
<keyword evidence="2 6" id="KW-0812">Transmembrane</keyword>
<feature type="compositionally biased region" description="Acidic residues" evidence="5">
    <location>
        <begin position="1"/>
        <end position="11"/>
    </location>
</feature>
<dbReference type="PIRSF" id="PIRSF017321">
    <property type="entry name" value="GWT1"/>
    <property type="match status" value="1"/>
</dbReference>
<evidence type="ECO:0008006" key="9">
    <source>
        <dbReference type="Google" id="ProtNLM"/>
    </source>
</evidence>
<name>A0A9Q1MDD6_9SOLA</name>
<keyword evidence="3 6" id="KW-1133">Transmembrane helix</keyword>
<dbReference type="Pfam" id="PF06423">
    <property type="entry name" value="GWT1"/>
    <property type="match status" value="1"/>
</dbReference>
<feature type="compositionally biased region" description="Polar residues" evidence="5">
    <location>
        <begin position="81"/>
        <end position="97"/>
    </location>
</feature>
<sequence length="557" mass="62090">MPDINEDESLEDSLSIVIKSNDRDNRKEEEKEGSGQRDENLKRASATLERVELQNRVAKFSRSHSTGHSIDRARGAEDRCSTSAPLPTMDSPASTFNPNKRLKEEFVSNLTGTSMMELFLLISTLSMLLFLRSVYSSTKKGPNSAEALAKKDDNINAVVCNKNMGSYLAAVTLDVLCIVFPAILCLTILADWTYTNAVVMTSLVAFFILARRSGFSVSQEEGVRSLRTNISAYRVAMNFLTCICILAVDFKIFPRRYAKTETYGTGLMDIGVGSFIVANALVSRQARGIAKMNLRNAISSTCPLIVLGFARIFFTSSVDYQVHVAEYGVHWNFFFTLAAVAILTSMINLPPSYCGILGWFILVVYEVFLLLGLNEYLLSNERGHDIISQNKEGIFSIFGYWGLYLVCVQLGNYLFFGKPGDAMLRTNDWARIRVWIICLLFWLLTVFLDRHVERVSRRMCNVAYVTVTLAMNLQVFAVLTLADSVPGYKVATLIEVFDRNLLGSFLLANVLTGLVNLSMDTLSVSPFTALAILVGYAYILSVAAAVAHFYGIRLKFW</sequence>
<feature type="transmembrane region" description="Helical" evidence="6">
    <location>
        <begin position="393"/>
        <end position="416"/>
    </location>
</feature>
<comment type="subcellular location">
    <subcellularLocation>
        <location evidence="1">Membrane</location>
        <topology evidence="1">Multi-pass membrane protein</topology>
    </subcellularLocation>
</comment>
<keyword evidence="8" id="KW-1185">Reference proteome</keyword>